<dbReference type="Pfam" id="PF05183">
    <property type="entry name" value="RdRP"/>
    <property type="match status" value="1"/>
</dbReference>
<dbReference type="GO" id="GO:0003968">
    <property type="term" value="F:RNA-directed RNA polymerase activity"/>
    <property type="evidence" value="ECO:0007669"/>
    <property type="project" value="UniProtKB-KW"/>
</dbReference>
<feature type="region of interest" description="Disordered" evidence="2">
    <location>
        <begin position="1"/>
        <end position="26"/>
    </location>
</feature>
<evidence type="ECO:0000313" key="5">
    <source>
        <dbReference type="Proteomes" id="UP000030706"/>
    </source>
</evidence>
<feature type="domain" description="RDRP core" evidence="3">
    <location>
        <begin position="462"/>
        <end position="1118"/>
    </location>
</feature>
<evidence type="ECO:0000313" key="4">
    <source>
        <dbReference type="EMBL" id="KEQ79181.1"/>
    </source>
</evidence>
<sequence>MAALDPVSFRSNGGSPAPTTPRGQASKEINIIIETIAQEFGLPLRPRIGTSSPSKRPDGYAERCVDHISFLFFRNRVEMHEVFNQFRRDKRNNSIGPNALETFYTRTRDAAYLEKNKPQVDKLQLQPEFKKPAPKLSLTQTKLIPTIKKSSKLNQVKTSEVDYQPSKDKLLPVNQSFVFDAEPVSRGTKRLSNQDLFNSPQYVRPQKQRRQQPHIDDHFSYKISPSNPSFTSSNQTNAASVVAGAENLSFATTVATSFDETDEPWDSSSADYGGDLDLSQVEQIMTSFEQPSHAQTDSNELENSLVKPQVSLERSINTRPPLSATDSHTTAANVQLQAEHSAAFKAPTSKTNSTSMAKSLEHRLVRTLPSDGLFGSFVATEVNHSSFHHLWDSYRLATAAERPFQYYSHEDELNSKVPAGLQFQRTPTSVWEALTDPSQSANVILKANLNFNSSASADKLLTLSLQPLKCERASRLQRQFGSSRFLYVQVPQIHTFKGIHLKGQESLLKARFQEWMCTEKEFLGRTWRIFHIQDIKKKHNKDNLPSHRLVLFAVDGPRLKKISIEEMLNWAIPFAKNGHQGFCKAYARLDLFLSQTIPTVDFTHKEVKYIKDTFADGATESEEFNDRRMKFEYRCGFLDEKAVMNDGCSLISVGAAKELCENLGIKGVRPVAFQGRINGCKGVWMISAPYDTTDQKHRKRWIHMTDSQRKVTPRDEDLTSNCEPNRWSFELVKYTSTPKPSTLNLDFIPILQNRHVSRDTLQQVIETQLEMDFTAFLESLNDPISLRRWLNSEFSGMEEINRNLGIREAGNFPSDWVEKSILLLESGFNPITSQYLAMCIQQVTKLWLASVRSKLKIHLGKSAMALGVADPTGCLKPGEIHMAFSETFRDEASGEVWSHLKGEVLVARHPSLRCSDIQKVKAVYKEELSHLTDIVVFPSKGCVPLAHKLQGGDYDGDTFWLCWDQRLTTDFRNAPAPLDEPKLEYYGIKKDTRKLAEVLGSDNNVDRWLSESFKFKLQEDLLGKATKLHGKLAYKENSISSKKVEDLAGLHDLVIDSAKNGYTLTLTAFNNFVRKKLGIKGSLYKPAYESWMQSAADSNDGRLEPNLRHIIDYLLFEVVNPRIEQLNKDCQVKLADADSHDEDLVKPYSDRKADIDPIVVDVLRRMNADLAKVNSIGNSAEKMTKELYALQASRVLEAYTAIQPIHTEDRVVQEWLKRTTPNSPNTWELVKASAFYLDKHRNRLTLAFLVAGKELCYIKAMASPGSRVVIDTLYATYKPRKEKKTINKRQAPLPITESSESSEEEFFEAPG</sequence>
<comment type="catalytic activity">
    <reaction evidence="1">
        <text>RNA(n) + a ribonucleoside 5'-triphosphate = RNA(n+1) + diphosphate</text>
        <dbReference type="Rhea" id="RHEA:21248"/>
        <dbReference type="Rhea" id="RHEA-COMP:14527"/>
        <dbReference type="Rhea" id="RHEA-COMP:17342"/>
        <dbReference type="ChEBI" id="CHEBI:33019"/>
        <dbReference type="ChEBI" id="CHEBI:61557"/>
        <dbReference type="ChEBI" id="CHEBI:140395"/>
        <dbReference type="EC" id="2.7.7.48"/>
    </reaction>
</comment>
<accession>A0A074XWZ7</accession>
<organism evidence="4 5">
    <name type="scientific">Aureobasidium pullulans EXF-150</name>
    <dbReference type="NCBI Taxonomy" id="1043002"/>
    <lineage>
        <taxon>Eukaryota</taxon>
        <taxon>Fungi</taxon>
        <taxon>Dikarya</taxon>
        <taxon>Ascomycota</taxon>
        <taxon>Pezizomycotina</taxon>
        <taxon>Dothideomycetes</taxon>
        <taxon>Dothideomycetidae</taxon>
        <taxon>Dothideales</taxon>
        <taxon>Saccotheciaceae</taxon>
        <taxon>Aureobasidium</taxon>
    </lineage>
</organism>
<dbReference type="STRING" id="1043002.A0A074XWZ7"/>
<protein>
    <recommendedName>
        <fullName evidence="1">RNA-dependent RNA polymerase</fullName>
        <ecNumber evidence="1">2.7.7.48</ecNumber>
    </recommendedName>
</protein>
<dbReference type="GO" id="GO:0003723">
    <property type="term" value="F:RNA binding"/>
    <property type="evidence" value="ECO:0007669"/>
    <property type="project" value="UniProtKB-KW"/>
</dbReference>
<name>A0A074XWZ7_AURPU</name>
<dbReference type="InterPro" id="IPR007855">
    <property type="entry name" value="RDRP"/>
</dbReference>
<comment type="similarity">
    <text evidence="1">Belongs to the RdRP family.</text>
</comment>
<dbReference type="EMBL" id="KL585008">
    <property type="protein sequence ID" value="KEQ79181.1"/>
    <property type="molecule type" value="Genomic_DNA"/>
</dbReference>
<evidence type="ECO:0000256" key="1">
    <source>
        <dbReference type="RuleBase" id="RU363098"/>
    </source>
</evidence>
<dbReference type="GO" id="GO:0030422">
    <property type="term" value="P:siRNA processing"/>
    <property type="evidence" value="ECO:0007669"/>
    <property type="project" value="TreeGrafter"/>
</dbReference>
<evidence type="ECO:0000259" key="3">
    <source>
        <dbReference type="Pfam" id="PF05183"/>
    </source>
</evidence>
<dbReference type="EC" id="2.7.7.48" evidence="1"/>
<dbReference type="GO" id="GO:0031380">
    <property type="term" value="C:nuclear RNA-directed RNA polymerase complex"/>
    <property type="evidence" value="ECO:0007669"/>
    <property type="project" value="TreeGrafter"/>
</dbReference>
<proteinExistence type="inferred from homology"/>
<evidence type="ECO:0000256" key="2">
    <source>
        <dbReference type="SAM" id="MobiDB-lite"/>
    </source>
</evidence>
<dbReference type="PANTHER" id="PTHR23079:SF55">
    <property type="entry name" value="RNA-DIRECTED RNA POLYMERASE"/>
    <property type="match status" value="1"/>
</dbReference>
<keyword evidence="1" id="KW-0696">RNA-directed RNA polymerase</keyword>
<keyword evidence="1" id="KW-0808">Transferase</keyword>
<keyword evidence="1" id="KW-0694">RNA-binding</keyword>
<gene>
    <name evidence="4" type="ORF">M438DRAFT_339949</name>
</gene>
<dbReference type="InterPro" id="IPR057596">
    <property type="entry name" value="RDRP_core"/>
</dbReference>
<dbReference type="RefSeq" id="XP_029755368.1">
    <property type="nucleotide sequence ID" value="XM_029904273.1"/>
</dbReference>
<keyword evidence="1" id="KW-0548">Nucleotidyltransferase</keyword>
<keyword evidence="5" id="KW-1185">Reference proteome</keyword>
<dbReference type="OrthoDB" id="10055769at2759"/>
<reference evidence="4 5" key="1">
    <citation type="journal article" date="2014" name="BMC Genomics">
        <title>Genome sequencing of four Aureobasidium pullulans varieties: biotechnological potential, stress tolerance, and description of new species.</title>
        <authorList>
            <person name="Gostin Ar C."/>
            <person name="Ohm R.A."/>
            <person name="Kogej T."/>
            <person name="Sonjak S."/>
            <person name="Turk M."/>
            <person name="Zajc J."/>
            <person name="Zalar P."/>
            <person name="Grube M."/>
            <person name="Sun H."/>
            <person name="Han J."/>
            <person name="Sharma A."/>
            <person name="Chiniquy J."/>
            <person name="Ngan C.Y."/>
            <person name="Lipzen A."/>
            <person name="Barry K."/>
            <person name="Grigoriev I.V."/>
            <person name="Gunde-Cimerman N."/>
        </authorList>
    </citation>
    <scope>NUCLEOTIDE SEQUENCE [LARGE SCALE GENOMIC DNA]</scope>
    <source>
        <strain evidence="4 5">EXF-150</strain>
    </source>
</reference>
<dbReference type="Proteomes" id="UP000030706">
    <property type="component" value="Unassembled WGS sequence"/>
</dbReference>
<dbReference type="HOGENOM" id="CLU_004836_0_0_1"/>
<feature type="compositionally biased region" description="Acidic residues" evidence="2">
    <location>
        <begin position="1300"/>
        <end position="1311"/>
    </location>
</feature>
<feature type="region of interest" description="Disordered" evidence="2">
    <location>
        <begin position="1285"/>
        <end position="1311"/>
    </location>
</feature>
<dbReference type="GeneID" id="40746579"/>
<dbReference type="PANTHER" id="PTHR23079">
    <property type="entry name" value="RNA-DEPENDENT RNA POLYMERASE"/>
    <property type="match status" value="1"/>
</dbReference>